<sequence length="139" mass="15165">MIQPKRLSDRLSVMPQIDPDDLQELADAGFRSVVSNRPDGEEDGQPSWTEIEHAARAAGMEARHIPVRPGAITNGDIARFAQALEQMPAPVVAFCRTGTRSATLWALSNKDARSAEDLIHTAADAGYDLSSLRDRLNLD</sequence>
<dbReference type="InterPro" id="IPR005939">
    <property type="entry name" value="BLH_phosphatase-like"/>
</dbReference>
<protein>
    <submittedName>
        <fullName evidence="2">TIGR01244 family sulfur transferase</fullName>
    </submittedName>
</protein>
<comment type="caution">
    <text evidence="2">The sequence shown here is derived from an EMBL/GenBank/DDBJ whole genome shotgun (WGS) entry which is preliminary data.</text>
</comment>
<keyword evidence="2" id="KW-0808">Transferase</keyword>
<dbReference type="GO" id="GO:0016740">
    <property type="term" value="F:transferase activity"/>
    <property type="evidence" value="ECO:0007669"/>
    <property type="project" value="UniProtKB-KW"/>
</dbReference>
<dbReference type="RefSeq" id="WP_367774920.1">
    <property type="nucleotide sequence ID" value="NZ_JBFNXR010000052.1"/>
</dbReference>
<organism evidence="2 3">
    <name type="scientific">Novosphingobium rhizovicinum</name>
    <dbReference type="NCBI Taxonomy" id="3228928"/>
    <lineage>
        <taxon>Bacteria</taxon>
        <taxon>Pseudomonadati</taxon>
        <taxon>Pseudomonadota</taxon>
        <taxon>Alphaproteobacteria</taxon>
        <taxon>Sphingomonadales</taxon>
        <taxon>Sphingomonadaceae</taxon>
        <taxon>Novosphingobium</taxon>
    </lineage>
</organism>
<gene>
    <name evidence="2" type="ORF">ABUH87_15115</name>
</gene>
<dbReference type="NCBIfam" id="TIGR01244">
    <property type="entry name" value="TIGR01244 family sulfur transferase"/>
    <property type="match status" value="1"/>
</dbReference>
<proteinExistence type="predicted"/>
<dbReference type="SUPFAM" id="SSF52799">
    <property type="entry name" value="(Phosphotyrosine protein) phosphatases II"/>
    <property type="match status" value="1"/>
</dbReference>
<feature type="domain" description="Beta-lactamase hydrolase-like protein phosphatase-like" evidence="1">
    <location>
        <begin position="7"/>
        <end position="109"/>
    </location>
</feature>
<dbReference type="CDD" id="cd14503">
    <property type="entry name" value="PTP-bact"/>
    <property type="match status" value="1"/>
</dbReference>
<dbReference type="Gene3D" id="3.90.190.10">
    <property type="entry name" value="Protein tyrosine phosphatase superfamily"/>
    <property type="match status" value="1"/>
</dbReference>
<name>A0ABV3RF82_9SPHN</name>
<dbReference type="Proteomes" id="UP001556118">
    <property type="component" value="Unassembled WGS sequence"/>
</dbReference>
<dbReference type="InterPro" id="IPR029021">
    <property type="entry name" value="Prot-tyrosine_phosphatase-like"/>
</dbReference>
<evidence type="ECO:0000259" key="1">
    <source>
        <dbReference type="Pfam" id="PF04273"/>
    </source>
</evidence>
<dbReference type="Pfam" id="PF04273">
    <property type="entry name" value="BLH_phosphatase"/>
    <property type="match status" value="1"/>
</dbReference>
<accession>A0ABV3RF82</accession>
<evidence type="ECO:0000313" key="3">
    <source>
        <dbReference type="Proteomes" id="UP001556118"/>
    </source>
</evidence>
<dbReference type="EMBL" id="JBFNXR010000052">
    <property type="protein sequence ID" value="MEW9856468.1"/>
    <property type="molecule type" value="Genomic_DNA"/>
</dbReference>
<keyword evidence="3" id="KW-1185">Reference proteome</keyword>
<evidence type="ECO:0000313" key="2">
    <source>
        <dbReference type="EMBL" id="MEW9856468.1"/>
    </source>
</evidence>
<reference evidence="2 3" key="1">
    <citation type="submission" date="2024-06" db="EMBL/GenBank/DDBJ databases">
        <title>Novosphingobium rhizovicinus M1R2S20.</title>
        <authorList>
            <person name="Sun J.-Q."/>
        </authorList>
    </citation>
    <scope>NUCLEOTIDE SEQUENCE [LARGE SCALE GENOMIC DNA]</scope>
    <source>
        <strain evidence="2 3">M1R2S20</strain>
    </source>
</reference>